<sequence>MTLLQNSRGLGSLNSMLGDGLRSLDITEAEHGTAVRHYTALGETFSDHWDLTRGDNVITPQGSFALGTVVRNIHRNDEIDLDAVAIRDIDKTSISQAELKTDAGIPVATYARSSSSGYPTVTECERCWTLHWANMHLDLLPAIPNREPLESGILITDKEVREWLRSDPTGYADWFRAQMREALTAALEAKSMQIDEVPEWQIKTTLQQTVQALKRHRDIYFSDHLEDRPASIILTTLAARAYTGGDDLYEVLRSVTNQMRFLMEHRNGTWWLANPVRQEENFADSWAKHPERAEWFFRWAEDVANDFDGLGVKSGLDHTVPLLASAFGDRVAKAASFGYASAVNNARSTQQLHVASGGTLVAAATAAETSRKARSHGFAGGSTN</sequence>
<evidence type="ECO:0000256" key="1">
    <source>
        <dbReference type="ARBA" id="ARBA00023118"/>
    </source>
</evidence>
<keyword evidence="1" id="KW-0051">Antiviral defense</keyword>
<protein>
    <submittedName>
        <fullName evidence="2">Nucleotidyltransferase</fullName>
    </submittedName>
</protein>
<evidence type="ECO:0000313" key="3">
    <source>
        <dbReference type="Proteomes" id="UP000279994"/>
    </source>
</evidence>
<gene>
    <name evidence="2" type="ORF">EFL26_21520</name>
</gene>
<dbReference type="Proteomes" id="UP000279994">
    <property type="component" value="Unassembled WGS sequence"/>
</dbReference>
<dbReference type="GO" id="GO:0051607">
    <property type="term" value="P:defense response to virus"/>
    <property type="evidence" value="ECO:0007669"/>
    <property type="project" value="UniProtKB-KW"/>
</dbReference>
<dbReference type="GO" id="GO:0016779">
    <property type="term" value="F:nucleotidyltransferase activity"/>
    <property type="evidence" value="ECO:0007669"/>
    <property type="project" value="InterPro"/>
</dbReference>
<dbReference type="OrthoDB" id="3328101at2"/>
<dbReference type="AlphaFoldDB" id="A0A3N0GHX8"/>
<dbReference type="CDD" id="cd05400">
    <property type="entry name" value="NT_2-5OAS_ClassI-CCAase"/>
    <property type="match status" value="1"/>
</dbReference>
<proteinExistence type="predicted"/>
<keyword evidence="2" id="KW-0808">Transferase</keyword>
<reference evidence="2 3" key="1">
    <citation type="submission" date="2018-11" db="EMBL/GenBank/DDBJ databases">
        <authorList>
            <person name="Li F."/>
        </authorList>
    </citation>
    <scope>NUCLEOTIDE SEQUENCE [LARGE SCALE GENOMIC DNA]</scope>
    <source>
        <strain evidence="2 3">Gsoil 818</strain>
    </source>
</reference>
<dbReference type="Pfam" id="PF18144">
    <property type="entry name" value="SMODS"/>
    <property type="match status" value="1"/>
</dbReference>
<keyword evidence="3" id="KW-1185">Reference proteome</keyword>
<accession>A0A3N0GHX8</accession>
<dbReference type="InterPro" id="IPR006116">
    <property type="entry name" value="NT_2-5OAS_ClassI-CCAase"/>
</dbReference>
<name>A0A3N0GHX8_9ACTN</name>
<dbReference type="EMBL" id="RJSF01000047">
    <property type="protein sequence ID" value="RNM11738.1"/>
    <property type="molecule type" value="Genomic_DNA"/>
</dbReference>
<comment type="caution">
    <text evidence="2">The sequence shown here is derived from an EMBL/GenBank/DDBJ whole genome shotgun (WGS) entry which is preliminary data.</text>
</comment>
<organism evidence="2 3">
    <name type="scientific">Nocardioides pocheonensis</name>
    <dbReference type="NCBI Taxonomy" id="661485"/>
    <lineage>
        <taxon>Bacteria</taxon>
        <taxon>Bacillati</taxon>
        <taxon>Actinomycetota</taxon>
        <taxon>Actinomycetes</taxon>
        <taxon>Propionibacteriales</taxon>
        <taxon>Nocardioidaceae</taxon>
        <taxon>Nocardioides</taxon>
    </lineage>
</organism>
<evidence type="ECO:0000313" key="2">
    <source>
        <dbReference type="EMBL" id="RNM11738.1"/>
    </source>
</evidence>
<dbReference type="RefSeq" id="WP_123224969.1">
    <property type="nucleotide sequence ID" value="NZ_RJSF01000047.1"/>
</dbReference>